<dbReference type="InterPro" id="IPR027417">
    <property type="entry name" value="P-loop_NTPase"/>
</dbReference>
<evidence type="ECO:0000313" key="2">
    <source>
        <dbReference type="EMBL" id="NIK73657.1"/>
    </source>
</evidence>
<dbReference type="Gene3D" id="1.20.5.170">
    <property type="match status" value="1"/>
</dbReference>
<gene>
    <name evidence="2" type="ORF">FHS56_001170</name>
</gene>
<dbReference type="Pfam" id="PF03308">
    <property type="entry name" value="MeaB"/>
    <property type="match status" value="1"/>
</dbReference>
<comment type="similarity">
    <text evidence="1">Belongs to the SIMIBI class G3E GTPase family. ArgK/MeaB subfamily.</text>
</comment>
<dbReference type="PANTHER" id="PTHR23408:SF3">
    <property type="entry name" value="METHYLMALONIC ACIDURIA TYPE A PROTEIN, MITOCHONDRIAL"/>
    <property type="match status" value="1"/>
</dbReference>
<dbReference type="InterPro" id="IPR005129">
    <property type="entry name" value="GTPase_ArgK"/>
</dbReference>
<dbReference type="GO" id="GO:0016301">
    <property type="term" value="F:kinase activity"/>
    <property type="evidence" value="ECO:0007669"/>
    <property type="project" value="UniProtKB-KW"/>
</dbReference>
<protein>
    <submittedName>
        <fullName evidence="2">LAO/AO transport system kinase</fullName>
        <ecNumber evidence="2">2.7.-.-</ecNumber>
    </submittedName>
</protein>
<name>A0A846MQW6_9BACT</name>
<dbReference type="CDD" id="cd03114">
    <property type="entry name" value="MMAA-like"/>
    <property type="match status" value="1"/>
</dbReference>
<dbReference type="GO" id="GO:0005525">
    <property type="term" value="F:GTP binding"/>
    <property type="evidence" value="ECO:0007669"/>
    <property type="project" value="InterPro"/>
</dbReference>
<dbReference type="Gene3D" id="1.10.287.130">
    <property type="match status" value="1"/>
</dbReference>
<sequence length="332" mass="36955">MKRRLNIEEYAEGVLAGNRIILSKAITLVESRRPQDRALAVQLLERLLPHTGSSYRIGITGVPGVGKSTFIEAFGLYLIEQGHRPAVLAIDPSSPKTKGSILGDKTRMERLSLCPEAFIRPSASGRSLGGVAHATHEAMLLCEAAGFDVVIIETVGVGQSEVLVKSMVDFFLLLMLAGAGDELQGIKKGIMEMADALVINKADGDNIKAAEQAKHAYENALHLFRAPENGWFPPVLTCSALYNKGIKRIWDTLLQFREQTQQNGFWEKNRQNQRLEWLRFALQEQLLEAFYAHEEVKNKLPDIEAAVLHNKLLPQHAARLLIELFLNQQTEV</sequence>
<dbReference type="Proteomes" id="UP000537126">
    <property type="component" value="Unassembled WGS sequence"/>
</dbReference>
<keyword evidence="2" id="KW-0808">Transferase</keyword>
<dbReference type="GO" id="GO:0005737">
    <property type="term" value="C:cytoplasm"/>
    <property type="evidence" value="ECO:0007669"/>
    <property type="project" value="TreeGrafter"/>
</dbReference>
<comment type="caution">
    <text evidence="2">The sequence shown here is derived from an EMBL/GenBank/DDBJ whole genome shotgun (WGS) entry which is preliminary data.</text>
</comment>
<evidence type="ECO:0000256" key="1">
    <source>
        <dbReference type="ARBA" id="ARBA00009625"/>
    </source>
</evidence>
<dbReference type="GO" id="GO:0003924">
    <property type="term" value="F:GTPase activity"/>
    <property type="evidence" value="ECO:0007669"/>
    <property type="project" value="InterPro"/>
</dbReference>
<accession>A0A846MQW6</accession>
<dbReference type="Gene3D" id="3.40.50.300">
    <property type="entry name" value="P-loop containing nucleotide triphosphate hydrolases"/>
    <property type="match status" value="1"/>
</dbReference>
<dbReference type="RefSeq" id="WP_166918934.1">
    <property type="nucleotide sequence ID" value="NZ_JAASRN010000002.1"/>
</dbReference>
<keyword evidence="2" id="KW-0418">Kinase</keyword>
<evidence type="ECO:0000313" key="3">
    <source>
        <dbReference type="Proteomes" id="UP000537126"/>
    </source>
</evidence>
<dbReference type="AlphaFoldDB" id="A0A846MQW6"/>
<keyword evidence="3" id="KW-1185">Reference proteome</keyword>
<organism evidence="2 3">
    <name type="scientific">Thermonema lapsum</name>
    <dbReference type="NCBI Taxonomy" id="28195"/>
    <lineage>
        <taxon>Bacteria</taxon>
        <taxon>Pseudomonadati</taxon>
        <taxon>Bacteroidota</taxon>
        <taxon>Cytophagia</taxon>
        <taxon>Cytophagales</taxon>
        <taxon>Thermonemataceae</taxon>
        <taxon>Thermonema</taxon>
    </lineage>
</organism>
<dbReference type="EC" id="2.7.-.-" evidence="2"/>
<dbReference type="SUPFAM" id="SSF52540">
    <property type="entry name" value="P-loop containing nucleoside triphosphate hydrolases"/>
    <property type="match status" value="1"/>
</dbReference>
<reference evidence="2 3" key="1">
    <citation type="submission" date="2020-03" db="EMBL/GenBank/DDBJ databases">
        <title>Genomic Encyclopedia of Type Strains, Phase IV (KMG-IV): sequencing the most valuable type-strain genomes for metagenomic binning, comparative biology and taxonomic classification.</title>
        <authorList>
            <person name="Goeker M."/>
        </authorList>
    </citation>
    <scope>NUCLEOTIDE SEQUENCE [LARGE SCALE GENOMIC DNA]</scope>
    <source>
        <strain evidence="2 3">DSM 5718</strain>
    </source>
</reference>
<dbReference type="EMBL" id="JAASRN010000002">
    <property type="protein sequence ID" value="NIK73657.1"/>
    <property type="molecule type" value="Genomic_DNA"/>
</dbReference>
<proteinExistence type="inferred from homology"/>
<dbReference type="NCBIfam" id="TIGR00750">
    <property type="entry name" value="lao"/>
    <property type="match status" value="1"/>
</dbReference>
<dbReference type="NCBIfam" id="NF006958">
    <property type="entry name" value="PRK09435.1"/>
    <property type="match status" value="1"/>
</dbReference>
<dbReference type="PANTHER" id="PTHR23408">
    <property type="entry name" value="METHYLMALONYL-COA MUTASE"/>
    <property type="match status" value="1"/>
</dbReference>